<dbReference type="EMBL" id="AP023097">
    <property type="protein sequence ID" value="BCE76106.1"/>
    <property type="molecule type" value="Genomic_DNA"/>
</dbReference>
<protein>
    <recommendedName>
        <fullName evidence="2">Phasin domain-containing protein</fullName>
    </recommendedName>
</protein>
<dbReference type="RefSeq" id="WP_011088681.1">
    <property type="nucleotide sequence ID" value="NZ_AJQI01000311.1"/>
</dbReference>
<dbReference type="AlphaFoldDB" id="A0A810BH79"/>
<name>A0A810BH79_9BRAD</name>
<sequence>MIMGKPRSRQPADVARAGRRSLVELAAEVSRAVDEGLAMPPGSVSAVLQDAPQIAQAVPAPMIVPVQEAAGVIAARPEPPGTTTIDLIVDIAKDCQARALDGMKTGAHAALDYARDLAKPRLADVVSEANGIAAGEGHLIEAIGTAAECRVVVLELMKVNAGATLEYARELGRARTLAELVELSSTHARQQCELVLKQTELLRSLAQIMTKPGAG</sequence>
<reference evidence="1" key="1">
    <citation type="submission" date="2020-05" db="EMBL/GenBank/DDBJ databases">
        <title>Complete genome sequence of Bradyrhizobium diazoefficiens XF8 isolated from soybean nodule.</title>
        <authorList>
            <person name="Noda R."/>
            <person name="Kakizaki K."/>
            <person name="Minamisawa K."/>
        </authorList>
    </citation>
    <scope>NUCLEOTIDE SEQUENCE</scope>
    <source>
        <strain evidence="1">XF8</strain>
    </source>
</reference>
<evidence type="ECO:0000313" key="1">
    <source>
        <dbReference type="EMBL" id="BCE76106.1"/>
    </source>
</evidence>
<gene>
    <name evidence="1" type="ORF">XF8B_62170</name>
</gene>
<evidence type="ECO:0008006" key="2">
    <source>
        <dbReference type="Google" id="ProtNLM"/>
    </source>
</evidence>
<accession>A0A810BH79</accession>
<proteinExistence type="predicted"/>
<organism evidence="1">
    <name type="scientific">Bradyrhizobium diazoefficiens</name>
    <dbReference type="NCBI Taxonomy" id="1355477"/>
    <lineage>
        <taxon>Bacteria</taxon>
        <taxon>Pseudomonadati</taxon>
        <taxon>Pseudomonadota</taxon>
        <taxon>Alphaproteobacteria</taxon>
        <taxon>Hyphomicrobiales</taxon>
        <taxon>Nitrobacteraceae</taxon>
        <taxon>Bradyrhizobium</taxon>
    </lineage>
</organism>